<evidence type="ECO:0000313" key="1">
    <source>
        <dbReference type="EMBL" id="KFD61993.1"/>
    </source>
</evidence>
<accession>A0A085MXP7</accession>
<protein>
    <submittedName>
        <fullName evidence="1">Uncharacterized protein</fullName>
    </submittedName>
</protein>
<reference evidence="1" key="1">
    <citation type="journal article" date="2014" name="Nat. Genet.">
        <title>Genome and transcriptome of the porcine whipworm Trichuris suis.</title>
        <authorList>
            <person name="Jex A.R."/>
            <person name="Nejsum P."/>
            <person name="Schwarz E.M."/>
            <person name="Hu L."/>
            <person name="Young N.D."/>
            <person name="Hall R.S."/>
            <person name="Korhonen P.K."/>
            <person name="Liao S."/>
            <person name="Thamsborg S."/>
            <person name="Xia J."/>
            <person name="Xu P."/>
            <person name="Wang S."/>
            <person name="Scheerlinck J.P."/>
            <person name="Hofmann A."/>
            <person name="Sternberg P.W."/>
            <person name="Wang J."/>
            <person name="Gasser R.B."/>
        </authorList>
    </citation>
    <scope>NUCLEOTIDE SEQUENCE [LARGE SCALE GENOMIC DNA]</scope>
    <source>
        <strain evidence="1">DCEP-RM93F</strain>
    </source>
</reference>
<gene>
    <name evidence="1" type="ORF">M514_25803</name>
</gene>
<dbReference type="AlphaFoldDB" id="A0A085MXP7"/>
<proteinExistence type="predicted"/>
<sequence length="67" mass="7596">MVVWPTGRLADWSFGRLVVWPTGRLADWSLGRLVAWPRGRFLWADKNAGRVKRTIIENAECVGTQNG</sequence>
<dbReference type="EMBL" id="KL367604">
    <property type="protein sequence ID" value="KFD61993.1"/>
    <property type="molecule type" value="Genomic_DNA"/>
</dbReference>
<organism evidence="1">
    <name type="scientific">Trichuris suis</name>
    <name type="common">pig whipworm</name>
    <dbReference type="NCBI Taxonomy" id="68888"/>
    <lineage>
        <taxon>Eukaryota</taxon>
        <taxon>Metazoa</taxon>
        <taxon>Ecdysozoa</taxon>
        <taxon>Nematoda</taxon>
        <taxon>Enoplea</taxon>
        <taxon>Dorylaimia</taxon>
        <taxon>Trichinellida</taxon>
        <taxon>Trichuridae</taxon>
        <taxon>Trichuris</taxon>
    </lineage>
</organism>
<name>A0A085MXP7_9BILA</name>
<dbReference type="Proteomes" id="UP000030758">
    <property type="component" value="Unassembled WGS sequence"/>
</dbReference>